<evidence type="ECO:0000256" key="1">
    <source>
        <dbReference type="SAM" id="MobiDB-lite"/>
    </source>
</evidence>
<comment type="caution">
    <text evidence="2">The sequence shown here is derived from an EMBL/GenBank/DDBJ whole genome shotgun (WGS) entry which is preliminary data.</text>
</comment>
<keyword evidence="3" id="KW-1185">Reference proteome</keyword>
<gene>
    <name evidence="2" type="ORF">Nepgr_021423</name>
</gene>
<feature type="compositionally biased region" description="Polar residues" evidence="1">
    <location>
        <begin position="207"/>
        <end position="225"/>
    </location>
</feature>
<name>A0AAD3SYS4_NEPGR</name>
<evidence type="ECO:0000313" key="3">
    <source>
        <dbReference type="Proteomes" id="UP001279734"/>
    </source>
</evidence>
<dbReference type="Proteomes" id="UP001279734">
    <property type="component" value="Unassembled WGS sequence"/>
</dbReference>
<proteinExistence type="predicted"/>
<evidence type="ECO:0000313" key="2">
    <source>
        <dbReference type="EMBL" id="GMH19582.1"/>
    </source>
</evidence>
<dbReference type="AlphaFoldDB" id="A0AAD3SYS4"/>
<sequence length="282" mass="30452">MRLQLATCSIQLPGFNKDVRCSRCWDMLSAVMLADALVWCFSKLLLTAVLECNNFILDERLYEELSFDAVGCDVLLSSWRQFGGAYQKKSVSQEDVVVSPTRREPAAIVGVDYEAVVQSSPVDGLPSGFFMEGSSVEVCDDAPTSAVIPNDHAVLVMDDPCVGEHAAGSFTRPLTILVDAIFADGSKEAHQPSLSSDLFSDQKSYLQINNPSNQNEGSPGFQQQLPASSKPASASSIRIMSRLLKMAANEAHKASAHFLRSNSAGHQISSFKRAADEGSNIA</sequence>
<feature type="region of interest" description="Disordered" evidence="1">
    <location>
        <begin position="207"/>
        <end position="232"/>
    </location>
</feature>
<protein>
    <submittedName>
        <fullName evidence="2">Uncharacterized protein</fullName>
    </submittedName>
</protein>
<dbReference type="EMBL" id="BSYO01000021">
    <property type="protein sequence ID" value="GMH19582.1"/>
    <property type="molecule type" value="Genomic_DNA"/>
</dbReference>
<organism evidence="2 3">
    <name type="scientific">Nepenthes gracilis</name>
    <name type="common">Slender pitcher plant</name>
    <dbReference type="NCBI Taxonomy" id="150966"/>
    <lineage>
        <taxon>Eukaryota</taxon>
        <taxon>Viridiplantae</taxon>
        <taxon>Streptophyta</taxon>
        <taxon>Embryophyta</taxon>
        <taxon>Tracheophyta</taxon>
        <taxon>Spermatophyta</taxon>
        <taxon>Magnoliopsida</taxon>
        <taxon>eudicotyledons</taxon>
        <taxon>Gunneridae</taxon>
        <taxon>Pentapetalae</taxon>
        <taxon>Caryophyllales</taxon>
        <taxon>Nepenthaceae</taxon>
        <taxon>Nepenthes</taxon>
    </lineage>
</organism>
<reference evidence="2" key="1">
    <citation type="submission" date="2023-05" db="EMBL/GenBank/DDBJ databases">
        <title>Nepenthes gracilis genome sequencing.</title>
        <authorList>
            <person name="Fukushima K."/>
        </authorList>
    </citation>
    <scope>NUCLEOTIDE SEQUENCE</scope>
    <source>
        <strain evidence="2">SING2019-196</strain>
    </source>
</reference>
<accession>A0AAD3SYS4</accession>